<evidence type="ECO:0000256" key="2">
    <source>
        <dbReference type="ARBA" id="ARBA00022448"/>
    </source>
</evidence>
<dbReference type="AlphaFoldDB" id="A0A852RIY9"/>
<dbReference type="PROSITE" id="PS50928">
    <property type="entry name" value="ABC_TM1"/>
    <property type="match status" value="1"/>
</dbReference>
<sequence>MPTLRPGSLRRYAVGAASIGVTALLWQWAVTGPLADKPFATVPEILGRLRDFAGDPLFWSSLGETFRVAAIGLVISVVLGVAAGLLVGQSDLAYRSTRVLVEFLKPIPPIVILPLLVLVLGPTGDMGIFLVAFGGVFPLITQTAHGVHDVDPVAAETARSFRLTRWQRIRTLVAPTALPFVATGVRISASAALVIALVSEIIGGAPGLGKDLVLAQTTGDYPAIYALVVTFGVLGVLINAVLAAVERRALFWHSSVRSEVTA</sequence>
<dbReference type="Pfam" id="PF00528">
    <property type="entry name" value="BPD_transp_1"/>
    <property type="match status" value="1"/>
</dbReference>
<keyword evidence="4 7" id="KW-0812">Transmembrane</keyword>
<proteinExistence type="inferred from homology"/>
<feature type="transmembrane region" description="Helical" evidence="7">
    <location>
        <begin position="222"/>
        <end position="245"/>
    </location>
</feature>
<evidence type="ECO:0000313" key="10">
    <source>
        <dbReference type="Proteomes" id="UP000582231"/>
    </source>
</evidence>
<dbReference type="Proteomes" id="UP000582231">
    <property type="component" value="Unassembled WGS sequence"/>
</dbReference>
<organism evidence="9 10">
    <name type="scientific">Nocardioides kongjuensis</name>
    <dbReference type="NCBI Taxonomy" id="349522"/>
    <lineage>
        <taxon>Bacteria</taxon>
        <taxon>Bacillati</taxon>
        <taxon>Actinomycetota</taxon>
        <taxon>Actinomycetes</taxon>
        <taxon>Propionibacteriales</taxon>
        <taxon>Nocardioidaceae</taxon>
        <taxon>Nocardioides</taxon>
    </lineage>
</organism>
<evidence type="ECO:0000256" key="4">
    <source>
        <dbReference type="ARBA" id="ARBA00022692"/>
    </source>
</evidence>
<evidence type="ECO:0000259" key="8">
    <source>
        <dbReference type="PROSITE" id="PS50928"/>
    </source>
</evidence>
<dbReference type="Gene3D" id="1.10.3720.10">
    <property type="entry name" value="MetI-like"/>
    <property type="match status" value="1"/>
</dbReference>
<evidence type="ECO:0000256" key="6">
    <source>
        <dbReference type="ARBA" id="ARBA00023136"/>
    </source>
</evidence>
<comment type="caution">
    <text evidence="9">The sequence shown here is derived from an EMBL/GenBank/DDBJ whole genome shotgun (WGS) entry which is preliminary data.</text>
</comment>
<name>A0A852RIY9_9ACTN</name>
<feature type="transmembrane region" description="Helical" evidence="7">
    <location>
        <begin position="169"/>
        <end position="202"/>
    </location>
</feature>
<reference evidence="9 10" key="1">
    <citation type="submission" date="2020-07" db="EMBL/GenBank/DDBJ databases">
        <title>Sequencing the genomes of 1000 actinobacteria strains.</title>
        <authorList>
            <person name="Klenk H.-P."/>
        </authorList>
    </citation>
    <scope>NUCLEOTIDE SEQUENCE [LARGE SCALE GENOMIC DNA]</scope>
    <source>
        <strain evidence="9 10">DSM 19082</strain>
    </source>
</reference>
<protein>
    <submittedName>
        <fullName evidence="9">ABC-type nitrate/sulfonate/bicarbonate transport system permease component</fullName>
    </submittedName>
</protein>
<dbReference type="GO" id="GO:0005886">
    <property type="term" value="C:plasma membrane"/>
    <property type="evidence" value="ECO:0007669"/>
    <property type="project" value="UniProtKB-SubCell"/>
</dbReference>
<keyword evidence="5 7" id="KW-1133">Transmembrane helix</keyword>
<accession>A0A852RIY9</accession>
<dbReference type="RefSeq" id="WP_179726846.1">
    <property type="nucleotide sequence ID" value="NZ_BAABEF010000001.1"/>
</dbReference>
<feature type="transmembrane region" description="Helical" evidence="7">
    <location>
        <begin position="12"/>
        <end position="29"/>
    </location>
</feature>
<dbReference type="EMBL" id="JACCBF010000001">
    <property type="protein sequence ID" value="NYD30618.1"/>
    <property type="molecule type" value="Genomic_DNA"/>
</dbReference>
<dbReference type="InterPro" id="IPR035906">
    <property type="entry name" value="MetI-like_sf"/>
</dbReference>
<comment type="subcellular location">
    <subcellularLocation>
        <location evidence="1 7">Cell membrane</location>
        <topology evidence="1 7">Multi-pass membrane protein</topology>
    </subcellularLocation>
</comment>
<keyword evidence="6 7" id="KW-0472">Membrane</keyword>
<evidence type="ECO:0000256" key="7">
    <source>
        <dbReference type="RuleBase" id="RU363032"/>
    </source>
</evidence>
<evidence type="ECO:0000256" key="5">
    <source>
        <dbReference type="ARBA" id="ARBA00022989"/>
    </source>
</evidence>
<dbReference type="SUPFAM" id="SSF161098">
    <property type="entry name" value="MetI-like"/>
    <property type="match status" value="1"/>
</dbReference>
<dbReference type="PANTHER" id="PTHR30151">
    <property type="entry name" value="ALKANE SULFONATE ABC TRANSPORTER-RELATED, MEMBRANE SUBUNIT"/>
    <property type="match status" value="1"/>
</dbReference>
<dbReference type="CDD" id="cd06261">
    <property type="entry name" value="TM_PBP2"/>
    <property type="match status" value="1"/>
</dbReference>
<feature type="transmembrane region" description="Helical" evidence="7">
    <location>
        <begin position="126"/>
        <end position="148"/>
    </location>
</feature>
<feature type="transmembrane region" description="Helical" evidence="7">
    <location>
        <begin position="66"/>
        <end position="87"/>
    </location>
</feature>
<keyword evidence="2 7" id="KW-0813">Transport</keyword>
<gene>
    <name evidence="9" type="ORF">BJ958_002164</name>
</gene>
<dbReference type="InterPro" id="IPR000515">
    <property type="entry name" value="MetI-like"/>
</dbReference>
<comment type="similarity">
    <text evidence="7">Belongs to the binding-protein-dependent transport system permease family.</text>
</comment>
<keyword evidence="3" id="KW-1003">Cell membrane</keyword>
<evidence type="ECO:0000313" key="9">
    <source>
        <dbReference type="EMBL" id="NYD30618.1"/>
    </source>
</evidence>
<dbReference type="GO" id="GO:0055085">
    <property type="term" value="P:transmembrane transport"/>
    <property type="evidence" value="ECO:0007669"/>
    <property type="project" value="InterPro"/>
</dbReference>
<keyword evidence="10" id="KW-1185">Reference proteome</keyword>
<evidence type="ECO:0000256" key="1">
    <source>
        <dbReference type="ARBA" id="ARBA00004651"/>
    </source>
</evidence>
<evidence type="ECO:0000256" key="3">
    <source>
        <dbReference type="ARBA" id="ARBA00022475"/>
    </source>
</evidence>
<feature type="transmembrane region" description="Helical" evidence="7">
    <location>
        <begin position="99"/>
        <end position="120"/>
    </location>
</feature>
<feature type="domain" description="ABC transmembrane type-1" evidence="8">
    <location>
        <begin position="62"/>
        <end position="242"/>
    </location>
</feature>
<dbReference type="PANTHER" id="PTHR30151:SF0">
    <property type="entry name" value="ABC TRANSPORTER PERMEASE PROTEIN MJ0413-RELATED"/>
    <property type="match status" value="1"/>
</dbReference>